<dbReference type="SFLD" id="SFLDG01129">
    <property type="entry name" value="C1.5:_HAD__Beta-PGM__Phosphata"/>
    <property type="match status" value="1"/>
</dbReference>
<dbReference type="InterPro" id="IPR051400">
    <property type="entry name" value="HAD-like_hydrolase"/>
</dbReference>
<keyword evidence="4" id="KW-1185">Reference proteome</keyword>
<proteinExistence type="predicted"/>
<dbReference type="RefSeq" id="WP_068658375.1">
    <property type="nucleotide sequence ID" value="NZ_CP017770.1"/>
</dbReference>
<dbReference type="InterPro" id="IPR023214">
    <property type="entry name" value="HAD_sf"/>
</dbReference>
<dbReference type="SUPFAM" id="SSF56784">
    <property type="entry name" value="HAD-like"/>
    <property type="match status" value="1"/>
</dbReference>
<dbReference type="PANTHER" id="PTHR46470">
    <property type="entry name" value="N-ACYLNEURAMINATE-9-PHOSPHATASE"/>
    <property type="match status" value="1"/>
</dbReference>
<dbReference type="InterPro" id="IPR023198">
    <property type="entry name" value="PGP-like_dom2"/>
</dbReference>
<reference evidence="3 4" key="1">
    <citation type="submission" date="2016-02" db="EMBL/GenBank/DDBJ databases">
        <title>Paenibacillus sp. LPB0068, isolated from Crassostrea gigas.</title>
        <authorList>
            <person name="Shin S.-K."/>
            <person name="Yi H."/>
        </authorList>
    </citation>
    <scope>NUCLEOTIDE SEQUENCE [LARGE SCALE GENOMIC DNA]</scope>
    <source>
        <strain evidence="3 4">LPB0068</strain>
    </source>
</reference>
<sequence length="253" mass="29896">MNTRQQILFDLDDTLIHCNKYFGMVLDQFDQLIRNWFNDDEITSEEILQKQLEIDIASVHHVGFKSGNFPQSLIQTYRYFCQKFQRLIYPQEEDQLLLLGNSVYELEVEPYPGMIETLESLKSDGHQLHLYTGGESAIQQRKIDQMKLNMYFDERIYIREHKNTDSLEQILRNGRFDRSSTWMIGNSLRTDVLPALTAGICSIYIQISNEWEYNIVELNQTPEQILYTATSIHEVPELIEHKIEHELKQRTLD</sequence>
<dbReference type="STRING" id="1763538.LPB68_01945"/>
<dbReference type="AlphaFoldDB" id="A0A167DTE4"/>
<dbReference type="InterPro" id="IPR036412">
    <property type="entry name" value="HAD-like_sf"/>
</dbReference>
<dbReference type="SFLD" id="SFLDS00003">
    <property type="entry name" value="Haloacid_Dehalogenase"/>
    <property type="match status" value="1"/>
</dbReference>
<name>A0A167DTE4_9BACL</name>
<dbReference type="Gene3D" id="1.10.150.240">
    <property type="entry name" value="Putative phosphatase, domain 2"/>
    <property type="match status" value="1"/>
</dbReference>
<dbReference type="OrthoDB" id="6101375at2"/>
<comment type="caution">
    <text evidence="3">The sequence shown here is derived from an EMBL/GenBank/DDBJ whole genome shotgun (WGS) entry which is preliminary data.</text>
</comment>
<accession>A0A167DTE4</accession>
<dbReference type="InterPro" id="IPR041492">
    <property type="entry name" value="HAD_2"/>
</dbReference>
<evidence type="ECO:0000313" key="4">
    <source>
        <dbReference type="Proteomes" id="UP000077134"/>
    </source>
</evidence>
<dbReference type="GO" id="GO:0016787">
    <property type="term" value="F:hydrolase activity"/>
    <property type="evidence" value="ECO:0007669"/>
    <property type="project" value="UniProtKB-KW"/>
</dbReference>
<dbReference type="Gene3D" id="3.40.50.1000">
    <property type="entry name" value="HAD superfamily/HAD-like"/>
    <property type="match status" value="1"/>
</dbReference>
<gene>
    <name evidence="3" type="ORF">PNBC_12010</name>
</gene>
<dbReference type="Pfam" id="PF13419">
    <property type="entry name" value="HAD_2"/>
    <property type="match status" value="1"/>
</dbReference>
<dbReference type="KEGG" id="pcx:LPB68_01945"/>
<keyword evidence="2" id="KW-0460">Magnesium</keyword>
<dbReference type="Proteomes" id="UP000077134">
    <property type="component" value="Unassembled WGS sequence"/>
</dbReference>
<evidence type="ECO:0000256" key="2">
    <source>
        <dbReference type="ARBA" id="ARBA00022842"/>
    </source>
</evidence>
<keyword evidence="1 3" id="KW-0378">Hydrolase</keyword>
<evidence type="ECO:0000313" key="3">
    <source>
        <dbReference type="EMBL" id="OAB74755.1"/>
    </source>
</evidence>
<organism evidence="3 4">
    <name type="scientific">Paenibacillus crassostreae</name>
    <dbReference type="NCBI Taxonomy" id="1763538"/>
    <lineage>
        <taxon>Bacteria</taxon>
        <taxon>Bacillati</taxon>
        <taxon>Bacillota</taxon>
        <taxon>Bacilli</taxon>
        <taxon>Bacillales</taxon>
        <taxon>Paenibacillaceae</taxon>
        <taxon>Paenibacillus</taxon>
    </lineage>
</organism>
<evidence type="ECO:0000256" key="1">
    <source>
        <dbReference type="ARBA" id="ARBA00022801"/>
    </source>
</evidence>
<dbReference type="EMBL" id="LSFN01000014">
    <property type="protein sequence ID" value="OAB74755.1"/>
    <property type="molecule type" value="Genomic_DNA"/>
</dbReference>
<protein>
    <submittedName>
        <fullName evidence="3">HAD family hydrolase</fullName>
    </submittedName>
</protein>